<dbReference type="PANTHER" id="PTHR46900">
    <property type="entry name" value="TYROSINE-PROTEIN PHOSPHATASE NON-RECEPTOR TYPE 13"/>
    <property type="match status" value="1"/>
</dbReference>
<dbReference type="InterPro" id="IPR003595">
    <property type="entry name" value="Tyr_Pase_cat"/>
</dbReference>
<accession>A0A4U1FEL2</accession>
<dbReference type="InterPro" id="IPR000387">
    <property type="entry name" value="Tyr_Pase_dom"/>
</dbReference>
<sequence>LIHKSAEKKTDDDDEITWGSHPFLTNEELTTLPIVKVLPSSKYTGTELKSVIRMLRGLLDQGIPSKELENLQELKPLDQRCYQSGYINASFIKIPVGREEFVYIACQGPLPTTVGDFWQMIWEQKSTVIAMMTQEVEGEKVKCQRYWPNVLGKTTMVSNRLRLALVRVQQLKGFVVRAMTLEDIQTGEVRHISHLNFTAWPDHATPSQPDNLLTFISYMRHIHRSGPITTHCSAGIGRSGTLICIDVVLGLISQDLEFDISDLVRCMRLQRHGMVQTEDQYIFCYQVILYVLTRLQAEEEEKEQAQPLK</sequence>
<dbReference type="SMART" id="SM00194">
    <property type="entry name" value="PTPc"/>
    <property type="match status" value="1"/>
</dbReference>
<dbReference type="PANTHER" id="PTHR46900:SF1">
    <property type="entry name" value="TYROSINE-PROTEIN PHOSPHATASE NON-RECEPTOR TYPE 13"/>
    <property type="match status" value="1"/>
</dbReference>
<keyword evidence="2" id="KW-0539">Nucleus</keyword>
<proteinExistence type="predicted"/>
<dbReference type="PROSITE" id="PS50056">
    <property type="entry name" value="TYR_PHOSPHATASE_2"/>
    <property type="match status" value="1"/>
</dbReference>
<evidence type="ECO:0008006" key="7">
    <source>
        <dbReference type="Google" id="ProtNLM"/>
    </source>
</evidence>
<feature type="domain" description="Tyrosine specific protein phosphatases" evidence="4">
    <location>
        <begin position="213"/>
        <end position="282"/>
    </location>
</feature>
<evidence type="ECO:0000256" key="1">
    <source>
        <dbReference type="ARBA" id="ARBA00004123"/>
    </source>
</evidence>
<dbReference type="SUPFAM" id="SSF52799">
    <property type="entry name" value="(Phosphotyrosine protein) phosphatases II"/>
    <property type="match status" value="1"/>
</dbReference>
<dbReference type="SMART" id="SM00404">
    <property type="entry name" value="PTPc_motif"/>
    <property type="match status" value="1"/>
</dbReference>
<evidence type="ECO:0000259" key="4">
    <source>
        <dbReference type="PROSITE" id="PS50056"/>
    </source>
</evidence>
<dbReference type="GO" id="GO:0036312">
    <property type="term" value="F:phosphatidylinositol 3-kinase regulatory subunit binding"/>
    <property type="evidence" value="ECO:0007669"/>
    <property type="project" value="TreeGrafter"/>
</dbReference>
<dbReference type="InterPro" id="IPR000242">
    <property type="entry name" value="PTP_cat"/>
</dbReference>
<evidence type="ECO:0000313" key="6">
    <source>
        <dbReference type="Proteomes" id="UP000308365"/>
    </source>
</evidence>
<dbReference type="Proteomes" id="UP000308365">
    <property type="component" value="Unassembled WGS sequence"/>
</dbReference>
<organism evidence="5 6">
    <name type="scientific">Monodon monoceros</name>
    <name type="common">Narwhal</name>
    <name type="synonym">Ceratodon monodon</name>
    <dbReference type="NCBI Taxonomy" id="40151"/>
    <lineage>
        <taxon>Eukaryota</taxon>
        <taxon>Metazoa</taxon>
        <taxon>Chordata</taxon>
        <taxon>Craniata</taxon>
        <taxon>Vertebrata</taxon>
        <taxon>Euteleostomi</taxon>
        <taxon>Mammalia</taxon>
        <taxon>Eutheria</taxon>
        <taxon>Laurasiatheria</taxon>
        <taxon>Artiodactyla</taxon>
        <taxon>Whippomorpha</taxon>
        <taxon>Cetacea</taxon>
        <taxon>Odontoceti</taxon>
        <taxon>Monodontidae</taxon>
        <taxon>Monodon</taxon>
    </lineage>
</organism>
<gene>
    <name evidence="5" type="ORF">EI555_020878</name>
</gene>
<dbReference type="Gene3D" id="3.90.190.10">
    <property type="entry name" value="Protein tyrosine phosphatase superfamily"/>
    <property type="match status" value="1"/>
</dbReference>
<dbReference type="Pfam" id="PF00102">
    <property type="entry name" value="Y_phosphatase"/>
    <property type="match status" value="1"/>
</dbReference>
<evidence type="ECO:0000313" key="5">
    <source>
        <dbReference type="EMBL" id="TKC48229.1"/>
    </source>
</evidence>
<feature type="non-terminal residue" evidence="5">
    <location>
        <position position="1"/>
    </location>
</feature>
<feature type="domain" description="Tyrosine-protein phosphatase" evidence="3">
    <location>
        <begin position="37"/>
        <end position="291"/>
    </location>
</feature>
<comment type="caution">
    <text evidence="5">The sequence shown here is derived from an EMBL/GenBank/DDBJ whole genome shotgun (WGS) entry which is preliminary data.</text>
</comment>
<dbReference type="GO" id="GO:0005634">
    <property type="term" value="C:nucleus"/>
    <property type="evidence" value="ECO:0007669"/>
    <property type="project" value="UniProtKB-SubCell"/>
</dbReference>
<dbReference type="PRINTS" id="PR00700">
    <property type="entry name" value="PRTYPHPHTASE"/>
</dbReference>
<dbReference type="GO" id="GO:0004725">
    <property type="term" value="F:protein tyrosine phosphatase activity"/>
    <property type="evidence" value="ECO:0007669"/>
    <property type="project" value="InterPro"/>
</dbReference>
<dbReference type="InterPro" id="IPR029021">
    <property type="entry name" value="Prot-tyrosine_phosphatase-like"/>
</dbReference>
<name>A0A4U1FEL2_MONMO</name>
<reference evidence="6" key="1">
    <citation type="journal article" date="2019" name="IScience">
        <title>Narwhal Genome Reveals Long-Term Low Genetic Diversity despite Current Large Abundance Size.</title>
        <authorList>
            <person name="Westbury M.V."/>
            <person name="Petersen B."/>
            <person name="Garde E."/>
            <person name="Heide-Jorgensen M.P."/>
            <person name="Lorenzen E.D."/>
        </authorList>
    </citation>
    <scope>NUCLEOTIDE SEQUENCE [LARGE SCALE GENOMIC DNA]</scope>
</reference>
<dbReference type="PROSITE" id="PS50055">
    <property type="entry name" value="TYR_PHOSPHATASE_PTP"/>
    <property type="match status" value="1"/>
</dbReference>
<comment type="subcellular location">
    <subcellularLocation>
        <location evidence="1">Nucleus</location>
    </subcellularLocation>
</comment>
<evidence type="ECO:0000256" key="2">
    <source>
        <dbReference type="ARBA" id="ARBA00023242"/>
    </source>
</evidence>
<dbReference type="EMBL" id="RWIC01000171">
    <property type="protein sequence ID" value="TKC48229.1"/>
    <property type="molecule type" value="Genomic_DNA"/>
</dbReference>
<evidence type="ECO:0000259" key="3">
    <source>
        <dbReference type="PROSITE" id="PS50055"/>
    </source>
</evidence>
<dbReference type="InterPro" id="IPR052074">
    <property type="entry name" value="NonRcpt_TyrProt_Phosphatase"/>
</dbReference>
<protein>
    <recommendedName>
        <fullName evidence="7">Protein-tyrosine-phosphatase</fullName>
    </recommendedName>
</protein>
<dbReference type="AlphaFoldDB" id="A0A4U1FEL2"/>
<dbReference type="GO" id="GO:0005737">
    <property type="term" value="C:cytoplasm"/>
    <property type="evidence" value="ECO:0007669"/>
    <property type="project" value="TreeGrafter"/>
</dbReference>